<dbReference type="Pfam" id="PF13619">
    <property type="entry name" value="KTSC"/>
    <property type="match status" value="1"/>
</dbReference>
<protein>
    <submittedName>
        <fullName evidence="2">KTSC domain-containing protein</fullName>
    </submittedName>
</protein>
<feature type="domain" description="KTSC" evidence="1">
    <location>
        <begin position="15"/>
        <end position="71"/>
    </location>
</feature>
<gene>
    <name evidence="2" type="ORF">SAMN06295910_0740</name>
</gene>
<keyword evidence="3" id="KW-1185">Reference proteome</keyword>
<reference evidence="3" key="1">
    <citation type="submission" date="2017-04" db="EMBL/GenBank/DDBJ databases">
        <authorList>
            <person name="Varghese N."/>
            <person name="Submissions S."/>
        </authorList>
    </citation>
    <scope>NUCLEOTIDE SEQUENCE [LARGE SCALE GENOMIC DNA]</scope>
    <source>
        <strain evidence="3">Dd16</strain>
    </source>
</reference>
<name>A0A1X7G182_9SPHN</name>
<accession>A0A1X7G182</accession>
<evidence type="ECO:0000313" key="3">
    <source>
        <dbReference type="Proteomes" id="UP000192934"/>
    </source>
</evidence>
<dbReference type="STRING" id="941907.SAMN06295910_0740"/>
<proteinExistence type="predicted"/>
<evidence type="ECO:0000259" key="1">
    <source>
        <dbReference type="Pfam" id="PF13619"/>
    </source>
</evidence>
<sequence>MRLRCRPARCAGMPSSVIRHHAYDAARQVLDVTFVTGRRYLYHDVPPDTAIGLGAASSKGRYFNARIRDVFAFTEVA</sequence>
<dbReference type="InterPro" id="IPR025309">
    <property type="entry name" value="KTSC_dom"/>
</dbReference>
<dbReference type="EMBL" id="LT840185">
    <property type="protein sequence ID" value="SMF61747.1"/>
    <property type="molecule type" value="Genomic_DNA"/>
</dbReference>
<dbReference type="Proteomes" id="UP000192934">
    <property type="component" value="Chromosome I"/>
</dbReference>
<organism evidence="2 3">
    <name type="scientific">Allosphingosinicella indica</name>
    <dbReference type="NCBI Taxonomy" id="941907"/>
    <lineage>
        <taxon>Bacteria</taxon>
        <taxon>Pseudomonadati</taxon>
        <taxon>Pseudomonadota</taxon>
        <taxon>Alphaproteobacteria</taxon>
        <taxon>Sphingomonadales</taxon>
        <taxon>Sphingomonadaceae</taxon>
        <taxon>Allosphingosinicella</taxon>
    </lineage>
</organism>
<evidence type="ECO:0000313" key="2">
    <source>
        <dbReference type="EMBL" id="SMF61747.1"/>
    </source>
</evidence>
<dbReference type="AlphaFoldDB" id="A0A1X7G182"/>